<keyword evidence="1" id="KW-0732">Signal</keyword>
<dbReference type="RefSeq" id="WP_174472286.1">
    <property type="nucleotide sequence ID" value="NZ_JAGINN010000023.1"/>
</dbReference>
<feature type="chain" id="PRO_5045893407" evidence="1">
    <location>
        <begin position="23"/>
        <end position="284"/>
    </location>
</feature>
<reference evidence="2 3" key="1">
    <citation type="submission" date="2019-10" db="EMBL/GenBank/DDBJ databases">
        <title>Genome sequence of Azospirillum melinis.</title>
        <authorList>
            <person name="Ambrosini A."/>
            <person name="Sant'Anna F.H."/>
            <person name="Cassan F.D."/>
            <person name="Souza E.M."/>
            <person name="Passaglia L.M.P."/>
        </authorList>
    </citation>
    <scope>NUCLEOTIDE SEQUENCE [LARGE SCALE GENOMIC DNA]</scope>
    <source>
        <strain evidence="2 3">TMCY0552</strain>
    </source>
</reference>
<dbReference type="Proteomes" id="UP000605086">
    <property type="component" value="Unassembled WGS sequence"/>
</dbReference>
<evidence type="ECO:0000256" key="1">
    <source>
        <dbReference type="SAM" id="SignalP"/>
    </source>
</evidence>
<sequence length="284" mass="31071">MARRFGVVLALACFVSPSVAFAAGCNDYKDKMLVSQPFTEAATLLPKIEPKSEFETTAAYNARVAEAAKKAPRTLLIEREPNIQYLKYDADKGVLVVSTYAFSNEAFAWWSALSGYKDPAGKEVSYGGAIAAVVTQKQRVVGEYEATSKMGAKVSVANIDSETTAIFDRVRACKSYGCDSLFPKNKEPNPYKMGDSMKSVEHEGIIGRIPMTPDTAKAFKANAKLVFVVHPRPPYLISGTHRPFKTTVDNPRDITDRYEVMTGDIECGLVADRSGKVYGAYSTK</sequence>
<feature type="signal peptide" evidence="1">
    <location>
        <begin position="1"/>
        <end position="22"/>
    </location>
</feature>
<gene>
    <name evidence="2" type="ORF">GBZ48_18205</name>
</gene>
<dbReference type="EMBL" id="WHOS01000023">
    <property type="protein sequence ID" value="NUB01204.1"/>
    <property type="molecule type" value="Genomic_DNA"/>
</dbReference>
<evidence type="ECO:0000313" key="2">
    <source>
        <dbReference type="EMBL" id="NUB01204.1"/>
    </source>
</evidence>
<accession>A0ABX2KDG4</accession>
<name>A0ABX2KDG4_9PROT</name>
<comment type="caution">
    <text evidence="2">The sequence shown here is derived from an EMBL/GenBank/DDBJ whole genome shotgun (WGS) entry which is preliminary data.</text>
</comment>
<keyword evidence="3" id="KW-1185">Reference proteome</keyword>
<evidence type="ECO:0000313" key="3">
    <source>
        <dbReference type="Proteomes" id="UP000605086"/>
    </source>
</evidence>
<protein>
    <submittedName>
        <fullName evidence="2">Uncharacterized protein</fullName>
    </submittedName>
</protein>
<organism evidence="2 3">
    <name type="scientific">Azospirillum melinis</name>
    <dbReference type="NCBI Taxonomy" id="328839"/>
    <lineage>
        <taxon>Bacteria</taxon>
        <taxon>Pseudomonadati</taxon>
        <taxon>Pseudomonadota</taxon>
        <taxon>Alphaproteobacteria</taxon>
        <taxon>Rhodospirillales</taxon>
        <taxon>Azospirillaceae</taxon>
        <taxon>Azospirillum</taxon>
    </lineage>
</organism>
<dbReference type="PROSITE" id="PS51257">
    <property type="entry name" value="PROKAR_LIPOPROTEIN"/>
    <property type="match status" value="1"/>
</dbReference>
<proteinExistence type="predicted"/>